<accession>A0AA88IWJ3</accession>
<proteinExistence type="predicted"/>
<dbReference type="AlphaFoldDB" id="A0AA88IWJ3"/>
<keyword evidence="1" id="KW-0732">Signal</keyword>
<feature type="non-terminal residue" evidence="3">
    <location>
        <position position="1"/>
    </location>
</feature>
<organism evidence="3 4">
    <name type="scientific">Artemia franciscana</name>
    <name type="common">Brine shrimp</name>
    <name type="synonym">Artemia sanfranciscana</name>
    <dbReference type="NCBI Taxonomy" id="6661"/>
    <lineage>
        <taxon>Eukaryota</taxon>
        <taxon>Metazoa</taxon>
        <taxon>Ecdysozoa</taxon>
        <taxon>Arthropoda</taxon>
        <taxon>Crustacea</taxon>
        <taxon>Branchiopoda</taxon>
        <taxon>Anostraca</taxon>
        <taxon>Artemiidae</taxon>
        <taxon>Artemia</taxon>
    </lineage>
</organism>
<keyword evidence="4" id="KW-1185">Reference proteome</keyword>
<dbReference type="SMART" id="SM00848">
    <property type="entry name" value="Inhibitor_I29"/>
    <property type="match status" value="1"/>
</dbReference>
<comment type="caution">
    <text evidence="3">The sequence shown here is derived from an EMBL/GenBank/DDBJ whole genome shotgun (WGS) entry which is preliminary data.</text>
</comment>
<evidence type="ECO:0000259" key="2">
    <source>
        <dbReference type="SMART" id="SM00848"/>
    </source>
</evidence>
<reference evidence="3" key="1">
    <citation type="submission" date="2023-07" db="EMBL/GenBank/DDBJ databases">
        <title>Chromosome-level genome assembly of Artemia franciscana.</title>
        <authorList>
            <person name="Jo E."/>
        </authorList>
    </citation>
    <scope>NUCLEOTIDE SEQUENCE</scope>
    <source>
        <tissue evidence="3">Whole body</tissue>
    </source>
</reference>
<feature type="non-terminal residue" evidence="3">
    <location>
        <position position="97"/>
    </location>
</feature>
<feature type="chain" id="PRO_5041668757" description="Cathepsin propeptide inhibitor domain-containing protein" evidence="1">
    <location>
        <begin position="29"/>
        <end position="97"/>
    </location>
</feature>
<gene>
    <name evidence="3" type="ORF">QYM36_008308</name>
</gene>
<dbReference type="InterPro" id="IPR013201">
    <property type="entry name" value="Prot_inhib_I29"/>
</dbReference>
<evidence type="ECO:0000313" key="4">
    <source>
        <dbReference type="Proteomes" id="UP001187531"/>
    </source>
</evidence>
<dbReference type="EMBL" id="JAVRJZ010000001">
    <property type="protein sequence ID" value="KAK2727772.1"/>
    <property type="molecule type" value="Genomic_DNA"/>
</dbReference>
<dbReference type="Gene3D" id="1.10.287.2250">
    <property type="match status" value="1"/>
</dbReference>
<sequence length="97" mass="11279">NCSFIFYGNMVQISVTAYLILAVSSVNAEGSDDEWEKYKIMFQNRYPNPQMNSLRKKLWLSKTNAIKAHNSKANNGDHSYIMSENIFSDYIEEEKEK</sequence>
<dbReference type="Pfam" id="PF08246">
    <property type="entry name" value="Inhibitor_I29"/>
    <property type="match status" value="1"/>
</dbReference>
<dbReference type="Proteomes" id="UP001187531">
    <property type="component" value="Unassembled WGS sequence"/>
</dbReference>
<dbReference type="InterPro" id="IPR038765">
    <property type="entry name" value="Papain-like_cys_pep_sf"/>
</dbReference>
<dbReference type="SUPFAM" id="SSF54001">
    <property type="entry name" value="Cysteine proteinases"/>
    <property type="match status" value="1"/>
</dbReference>
<name>A0AA88IWJ3_ARTSF</name>
<feature type="signal peptide" evidence="1">
    <location>
        <begin position="1"/>
        <end position="28"/>
    </location>
</feature>
<evidence type="ECO:0000256" key="1">
    <source>
        <dbReference type="SAM" id="SignalP"/>
    </source>
</evidence>
<feature type="domain" description="Cathepsin propeptide inhibitor" evidence="2">
    <location>
        <begin position="35"/>
        <end position="95"/>
    </location>
</feature>
<evidence type="ECO:0000313" key="3">
    <source>
        <dbReference type="EMBL" id="KAK2727772.1"/>
    </source>
</evidence>
<protein>
    <recommendedName>
        <fullName evidence="2">Cathepsin propeptide inhibitor domain-containing protein</fullName>
    </recommendedName>
</protein>